<dbReference type="OrthoDB" id="2681442at2759"/>
<dbReference type="EMBL" id="KN836443">
    <property type="protein sequence ID" value="KIK32047.1"/>
    <property type="molecule type" value="Genomic_DNA"/>
</dbReference>
<proteinExistence type="predicted"/>
<dbReference type="InterPro" id="IPR013762">
    <property type="entry name" value="Integrase-like_cat_sf"/>
</dbReference>
<evidence type="ECO:0000313" key="2">
    <source>
        <dbReference type="EMBL" id="KIK32047.1"/>
    </source>
</evidence>
<organism evidence="2 3">
    <name type="scientific">Suillus luteus UH-Slu-Lm8-n1</name>
    <dbReference type="NCBI Taxonomy" id="930992"/>
    <lineage>
        <taxon>Eukaryota</taxon>
        <taxon>Fungi</taxon>
        <taxon>Dikarya</taxon>
        <taxon>Basidiomycota</taxon>
        <taxon>Agaricomycotina</taxon>
        <taxon>Agaricomycetes</taxon>
        <taxon>Agaricomycetidae</taxon>
        <taxon>Boletales</taxon>
        <taxon>Suillineae</taxon>
        <taxon>Suillaceae</taxon>
        <taxon>Suillus</taxon>
    </lineage>
</organism>
<name>A0A0D0ACR5_9AGAM</name>
<dbReference type="GO" id="GO:0003677">
    <property type="term" value="F:DNA binding"/>
    <property type="evidence" value="ECO:0007669"/>
    <property type="project" value="InterPro"/>
</dbReference>
<feature type="non-terminal residue" evidence="2">
    <location>
        <position position="69"/>
    </location>
</feature>
<dbReference type="HOGENOM" id="CLU_003292_9_2_1"/>
<dbReference type="InterPro" id="IPR011010">
    <property type="entry name" value="DNA_brk_join_enz"/>
</dbReference>
<keyword evidence="1" id="KW-0233">DNA recombination</keyword>
<dbReference type="SUPFAM" id="SSF56349">
    <property type="entry name" value="DNA breaking-rejoining enzymes"/>
    <property type="match status" value="1"/>
</dbReference>
<protein>
    <submittedName>
        <fullName evidence="2">Uncharacterized protein</fullName>
    </submittedName>
</protein>
<gene>
    <name evidence="2" type="ORF">CY34DRAFT_40586</name>
</gene>
<dbReference type="GO" id="GO:0015074">
    <property type="term" value="P:DNA integration"/>
    <property type="evidence" value="ECO:0007669"/>
    <property type="project" value="InterPro"/>
</dbReference>
<feature type="non-terminal residue" evidence="2">
    <location>
        <position position="1"/>
    </location>
</feature>
<dbReference type="Proteomes" id="UP000054485">
    <property type="component" value="Unassembled WGS sequence"/>
</dbReference>
<evidence type="ECO:0000313" key="3">
    <source>
        <dbReference type="Proteomes" id="UP000054485"/>
    </source>
</evidence>
<reference evidence="3" key="2">
    <citation type="submission" date="2015-01" db="EMBL/GenBank/DDBJ databases">
        <title>Evolutionary Origins and Diversification of the Mycorrhizal Mutualists.</title>
        <authorList>
            <consortium name="DOE Joint Genome Institute"/>
            <consortium name="Mycorrhizal Genomics Consortium"/>
            <person name="Kohler A."/>
            <person name="Kuo A."/>
            <person name="Nagy L.G."/>
            <person name="Floudas D."/>
            <person name="Copeland A."/>
            <person name="Barry K.W."/>
            <person name="Cichocki N."/>
            <person name="Veneault-Fourrey C."/>
            <person name="LaButti K."/>
            <person name="Lindquist E.A."/>
            <person name="Lipzen A."/>
            <person name="Lundell T."/>
            <person name="Morin E."/>
            <person name="Murat C."/>
            <person name="Riley R."/>
            <person name="Ohm R."/>
            <person name="Sun H."/>
            <person name="Tunlid A."/>
            <person name="Henrissat B."/>
            <person name="Grigoriev I.V."/>
            <person name="Hibbett D.S."/>
            <person name="Martin F."/>
        </authorList>
    </citation>
    <scope>NUCLEOTIDE SEQUENCE [LARGE SCALE GENOMIC DNA]</scope>
    <source>
        <strain evidence="3">UH-Slu-Lm8-n1</strain>
    </source>
</reference>
<dbReference type="STRING" id="930992.A0A0D0ACR5"/>
<evidence type="ECO:0000256" key="1">
    <source>
        <dbReference type="ARBA" id="ARBA00023172"/>
    </source>
</evidence>
<reference evidence="2 3" key="1">
    <citation type="submission" date="2014-04" db="EMBL/GenBank/DDBJ databases">
        <authorList>
            <consortium name="DOE Joint Genome Institute"/>
            <person name="Kuo A."/>
            <person name="Ruytinx J."/>
            <person name="Rineau F."/>
            <person name="Colpaert J."/>
            <person name="Kohler A."/>
            <person name="Nagy L.G."/>
            <person name="Floudas D."/>
            <person name="Copeland A."/>
            <person name="Barry K.W."/>
            <person name="Cichocki N."/>
            <person name="Veneault-Fourrey C."/>
            <person name="LaButti K."/>
            <person name="Lindquist E.A."/>
            <person name="Lipzen A."/>
            <person name="Lundell T."/>
            <person name="Morin E."/>
            <person name="Murat C."/>
            <person name="Sun H."/>
            <person name="Tunlid A."/>
            <person name="Henrissat B."/>
            <person name="Grigoriev I.V."/>
            <person name="Hibbett D.S."/>
            <person name="Martin F."/>
            <person name="Nordberg H.P."/>
            <person name="Cantor M.N."/>
            <person name="Hua S.X."/>
        </authorList>
    </citation>
    <scope>NUCLEOTIDE SEQUENCE [LARGE SCALE GENOMIC DNA]</scope>
    <source>
        <strain evidence="2 3">UH-Slu-Lm8-n1</strain>
    </source>
</reference>
<dbReference type="AlphaFoldDB" id="A0A0D0ACR5"/>
<sequence length="69" mass="7952">LTKRKFLLVCNSVWGAHGLPRISGHCFRIGGTTELLLRNVPPHIVKVMGRWSSDSFLRYWRNLEHIAPL</sequence>
<dbReference type="InParanoid" id="A0A0D0ACR5"/>
<keyword evidence="3" id="KW-1185">Reference proteome</keyword>
<dbReference type="Gene3D" id="1.10.443.10">
    <property type="entry name" value="Intergrase catalytic core"/>
    <property type="match status" value="1"/>
</dbReference>
<dbReference type="GO" id="GO:0006310">
    <property type="term" value="P:DNA recombination"/>
    <property type="evidence" value="ECO:0007669"/>
    <property type="project" value="UniProtKB-KW"/>
</dbReference>
<accession>A0A0D0ACR5</accession>